<dbReference type="WBParaSite" id="PS1159_v2.g18844.t1">
    <property type="protein sequence ID" value="PS1159_v2.g18844.t1"/>
    <property type="gene ID" value="PS1159_v2.g18844"/>
</dbReference>
<name>A0AC35FNL0_9BILA</name>
<sequence>MAHLRNMNLDDDSFLLSNNFNAAEYVNEFLSTVKSGDEVTKLQKLRRSLTAKDATSSEAIKDIVFERYRQFIDTSKEVSQLEREIYQLSTLLTDQKNLIESLMDKVEHGKRTTTTATNNSSTNSSQNILQSLMQKMDGIASVLNNLKDHDKILLQSEMILLDLNTMEPLHPIMLVLLSDSLIIGFPADNSKYRFQLHSVHTLDSLAVVNVKRTPGSQITGEQILQLLIFPDQIYIKAESARAKREWFEGIEQAKRRQQQENSLVRQATIRAKRRSIAGQGTLTSKNRNIDAAIVEEESFVEPDVDQKATQEDVQYCIELYNEIQEFISKRDLEGAVEMINDFKGVNCKDQVVNSKWAAIERTVVKMLSDEIKSPGALHGGSQVIHRNMDLLCSLNRATYAMDLFLKRRSKALRQAASELAVSEEPLSYVKQVSALFVNGILDVANGAKSQPKNLCLMLQFASSEMKLLLNLIRRNVIEVAPTIAVLSHTWRILDQQCRKLSDAGLDLNFEVHRLLAPSLQTALETNFSNIFESVRLRISEEKWRPYNLESELALNRYLEEMSDLGFSIDWAVSVSPRYSINLASSACHFSRVAYALSRDLGILHLSHLDTLCDSFILKLWNEFLTFLSVSGEKLREAAAASGSPSSALNVHSLTSQFIVSQVLPLCEETYDEGCGILSDILSSKFSALKIFQTKDEEEEDDEEVANV</sequence>
<evidence type="ECO:0000313" key="1">
    <source>
        <dbReference type="Proteomes" id="UP000887580"/>
    </source>
</evidence>
<evidence type="ECO:0000313" key="2">
    <source>
        <dbReference type="WBParaSite" id="PS1159_v2.g18844.t1"/>
    </source>
</evidence>
<accession>A0AC35FNL0</accession>
<dbReference type="Proteomes" id="UP000887580">
    <property type="component" value="Unplaced"/>
</dbReference>
<protein>
    <submittedName>
        <fullName evidence="2">Exocyst component Exo84 C-terminal domain-containing protein</fullName>
    </submittedName>
</protein>
<reference evidence="2" key="1">
    <citation type="submission" date="2022-11" db="UniProtKB">
        <authorList>
            <consortium name="WormBaseParasite"/>
        </authorList>
    </citation>
    <scope>IDENTIFICATION</scope>
</reference>
<proteinExistence type="predicted"/>
<organism evidence="1 2">
    <name type="scientific">Panagrolaimus sp. PS1159</name>
    <dbReference type="NCBI Taxonomy" id="55785"/>
    <lineage>
        <taxon>Eukaryota</taxon>
        <taxon>Metazoa</taxon>
        <taxon>Ecdysozoa</taxon>
        <taxon>Nematoda</taxon>
        <taxon>Chromadorea</taxon>
        <taxon>Rhabditida</taxon>
        <taxon>Tylenchina</taxon>
        <taxon>Panagrolaimomorpha</taxon>
        <taxon>Panagrolaimoidea</taxon>
        <taxon>Panagrolaimidae</taxon>
        <taxon>Panagrolaimus</taxon>
    </lineage>
</organism>